<dbReference type="GO" id="GO:0007143">
    <property type="term" value="P:female meiotic nuclear division"/>
    <property type="evidence" value="ECO:0007669"/>
    <property type="project" value="TreeGrafter"/>
</dbReference>
<comment type="caution">
    <text evidence="2">The sequence shown here is derived from an EMBL/GenBank/DDBJ whole genome shotgun (WGS) entry which is preliminary data.</text>
</comment>
<dbReference type="Proteomes" id="UP001174136">
    <property type="component" value="Unassembled WGS sequence"/>
</dbReference>
<gene>
    <name evidence="2" type="primary">SYCP2</name>
    <name evidence="2" type="ORF">N1851_028751</name>
</gene>
<accession>A0AA47M8I1</accession>
<dbReference type="GO" id="GO:0000779">
    <property type="term" value="C:condensed chromosome, centromeric region"/>
    <property type="evidence" value="ECO:0007669"/>
    <property type="project" value="TreeGrafter"/>
</dbReference>
<sequence length="244" mass="28143">MQNRSRRMEHYSKQSAKTAQHHVTSLSAQVNKYRAQCLENVHLVLHEEITNLEEEGSTLNNMQKELTVYWRKQSTAFHSYLEKENTRHKRLKNALQNNNTYSLEYEDKIFTSQMCLMMKDMKCVQDRLFKEMCGGWGSEVALKFTMLQAGYSRNPAPCSRPPPPPNSLQQTLSQPSPPSPPKYPVHTIRPSVPPAAAGGDRGRWKKNVEKTTLTTSLKRIRIFLSRSSSTVGRWFSWRNKNGDK</sequence>
<feature type="region of interest" description="Disordered" evidence="1">
    <location>
        <begin position="153"/>
        <end position="204"/>
    </location>
</feature>
<dbReference type="GO" id="GO:0000800">
    <property type="term" value="C:lateral element"/>
    <property type="evidence" value="ECO:0007669"/>
    <property type="project" value="TreeGrafter"/>
</dbReference>
<reference evidence="2" key="1">
    <citation type="journal article" date="2023" name="Front. Mar. Sci.">
        <title>A new Merluccius polli reference genome to investigate the effects of global change in West African waters.</title>
        <authorList>
            <person name="Mateo J.L."/>
            <person name="Blanco-Fernandez C."/>
            <person name="Garcia-Vazquez E."/>
            <person name="Machado-Schiaffino G."/>
        </authorList>
    </citation>
    <scope>NUCLEOTIDE SEQUENCE</scope>
    <source>
        <strain evidence="2">C29</strain>
        <tissue evidence="2">Fin</tissue>
    </source>
</reference>
<proteinExistence type="predicted"/>
<evidence type="ECO:0000313" key="2">
    <source>
        <dbReference type="EMBL" id="KAK0135407.1"/>
    </source>
</evidence>
<dbReference type="AlphaFoldDB" id="A0AA47M8I1"/>
<protein>
    <submittedName>
        <fullName evidence="2">Synaptonemal complex protein 2</fullName>
    </submittedName>
</protein>
<feature type="compositionally biased region" description="Basic and acidic residues" evidence="1">
    <location>
        <begin position="1"/>
        <end position="12"/>
    </location>
</feature>
<dbReference type="PANTHER" id="PTHR15607:SF12">
    <property type="entry name" value="SYNAPTONEMAL COMPLEX PROTEIN 2"/>
    <property type="match status" value="1"/>
</dbReference>
<evidence type="ECO:0000256" key="1">
    <source>
        <dbReference type="SAM" id="MobiDB-lite"/>
    </source>
</evidence>
<dbReference type="GO" id="GO:0007140">
    <property type="term" value="P:male meiotic nuclear division"/>
    <property type="evidence" value="ECO:0007669"/>
    <property type="project" value="TreeGrafter"/>
</dbReference>
<feature type="region of interest" description="Disordered" evidence="1">
    <location>
        <begin position="1"/>
        <end position="20"/>
    </location>
</feature>
<dbReference type="InterPro" id="IPR024835">
    <property type="entry name" value="SYCP2-like"/>
</dbReference>
<keyword evidence="3" id="KW-1185">Reference proteome</keyword>
<organism evidence="2 3">
    <name type="scientific">Merluccius polli</name>
    <name type="common">Benguela hake</name>
    <name type="synonym">Merluccius cadenati</name>
    <dbReference type="NCBI Taxonomy" id="89951"/>
    <lineage>
        <taxon>Eukaryota</taxon>
        <taxon>Metazoa</taxon>
        <taxon>Chordata</taxon>
        <taxon>Craniata</taxon>
        <taxon>Vertebrata</taxon>
        <taxon>Euteleostomi</taxon>
        <taxon>Actinopterygii</taxon>
        <taxon>Neopterygii</taxon>
        <taxon>Teleostei</taxon>
        <taxon>Neoteleostei</taxon>
        <taxon>Acanthomorphata</taxon>
        <taxon>Zeiogadaria</taxon>
        <taxon>Gadariae</taxon>
        <taxon>Gadiformes</taxon>
        <taxon>Gadoidei</taxon>
        <taxon>Merlucciidae</taxon>
        <taxon>Merluccius</taxon>
    </lineage>
</organism>
<dbReference type="EMBL" id="JAOPHQ010005429">
    <property type="protein sequence ID" value="KAK0135407.1"/>
    <property type="molecule type" value="Genomic_DNA"/>
</dbReference>
<evidence type="ECO:0000313" key="3">
    <source>
        <dbReference type="Proteomes" id="UP001174136"/>
    </source>
</evidence>
<name>A0AA47M8I1_MERPO</name>
<dbReference type="PANTHER" id="PTHR15607">
    <property type="entry name" value="SYNAPTONEMAL COMPLEX PROTEIN-RELATED"/>
    <property type="match status" value="1"/>
</dbReference>